<dbReference type="Gene3D" id="3.90.79.10">
    <property type="entry name" value="Nucleoside Triphosphate Pyrophosphohydrolase"/>
    <property type="match status" value="1"/>
</dbReference>
<dbReference type="Proteomes" id="UP000092573">
    <property type="component" value="Chromosome"/>
</dbReference>
<dbReference type="SUPFAM" id="SSF55811">
    <property type="entry name" value="Nudix"/>
    <property type="match status" value="1"/>
</dbReference>
<dbReference type="CDD" id="cd18886">
    <property type="entry name" value="NUDIX_MutT_Nudt1"/>
    <property type="match status" value="1"/>
</dbReference>
<evidence type="ECO:0000313" key="3">
    <source>
        <dbReference type="Proteomes" id="UP000092573"/>
    </source>
</evidence>
<dbReference type="AlphaFoldDB" id="A0A1B1N7A7"/>
<evidence type="ECO:0000259" key="1">
    <source>
        <dbReference type="PROSITE" id="PS51462"/>
    </source>
</evidence>
<dbReference type="Pfam" id="PF00293">
    <property type="entry name" value="NUDIX"/>
    <property type="match status" value="1"/>
</dbReference>
<dbReference type="KEGG" id="pyg:AWM70_15720"/>
<sequence>MNRGTEVLLLNRERSSWMGCWNGIGGKLESGETPRDSMIREIFEETGIADYELHFKGLITWNNGDSGYGGMYVYVADVPAAYELATPLKTDEGILDWKKIDWILHPDNLGIASNVVRTLDTLLKDGRAYDHHCTYVEGQLVSYEKKEIALELETDAGLRERFFQQYALRRAEKGSIEKLSL</sequence>
<dbReference type="InterPro" id="IPR015797">
    <property type="entry name" value="NUDIX_hydrolase-like_dom_sf"/>
</dbReference>
<dbReference type="EMBL" id="CP014167">
    <property type="protein sequence ID" value="ANS77275.1"/>
    <property type="molecule type" value="Genomic_DNA"/>
</dbReference>
<dbReference type="STRING" id="1462996.AWM70_15720"/>
<feature type="domain" description="Nudix hydrolase" evidence="1">
    <location>
        <begin position="1"/>
        <end position="123"/>
    </location>
</feature>
<name>A0A1B1N7A7_9BACL</name>
<dbReference type="RefSeq" id="WP_083180566.1">
    <property type="nucleotide sequence ID" value="NZ_CP014167.1"/>
</dbReference>
<organism evidence="2 3">
    <name type="scientific">Paenibacillus yonginensis</name>
    <dbReference type="NCBI Taxonomy" id="1462996"/>
    <lineage>
        <taxon>Bacteria</taxon>
        <taxon>Bacillati</taxon>
        <taxon>Bacillota</taxon>
        <taxon>Bacilli</taxon>
        <taxon>Bacillales</taxon>
        <taxon>Paenibacillaceae</taxon>
        <taxon>Paenibacillus</taxon>
    </lineage>
</organism>
<keyword evidence="3" id="KW-1185">Reference proteome</keyword>
<proteinExistence type="predicted"/>
<evidence type="ECO:0000313" key="2">
    <source>
        <dbReference type="EMBL" id="ANS77275.1"/>
    </source>
</evidence>
<dbReference type="PANTHER" id="PTHR43222">
    <property type="entry name" value="NUDIX HYDROLASE 23"/>
    <property type="match status" value="1"/>
</dbReference>
<dbReference type="PROSITE" id="PS51462">
    <property type="entry name" value="NUDIX"/>
    <property type="match status" value="1"/>
</dbReference>
<accession>A0A1B1N7A7</accession>
<gene>
    <name evidence="2" type="ORF">AWM70_15720</name>
</gene>
<dbReference type="InterPro" id="IPR000086">
    <property type="entry name" value="NUDIX_hydrolase_dom"/>
</dbReference>
<reference evidence="2 3" key="1">
    <citation type="submission" date="2016-01" db="EMBL/GenBank/DDBJ databases">
        <title>Complete Genome Sequence of Paenibacillus yonginensis DCY84, a novel Plant Growth-Promoting Bacteria with Elicitation of Induced Systemic Resistance.</title>
        <authorList>
            <person name="Kim Y.J."/>
            <person name="Yang D.C."/>
            <person name="Sukweenadhi J."/>
        </authorList>
    </citation>
    <scope>NUCLEOTIDE SEQUENCE [LARGE SCALE GENOMIC DNA]</scope>
    <source>
        <strain evidence="2 3">DCY84</strain>
    </source>
</reference>
<dbReference type="PANTHER" id="PTHR43222:SF2">
    <property type="entry name" value="NUDIX HYDROLASE 23, CHLOROPLASTIC"/>
    <property type="match status" value="1"/>
</dbReference>
<protein>
    <submittedName>
        <fullName evidence="2">DNA mismatch repair protein MutT</fullName>
    </submittedName>
</protein>